<dbReference type="EMBL" id="CP066775">
    <property type="protein sequence ID" value="QQL49090.1"/>
    <property type="molecule type" value="Genomic_DNA"/>
</dbReference>
<evidence type="ECO:0000313" key="3">
    <source>
        <dbReference type="Proteomes" id="UP000429232"/>
    </source>
</evidence>
<evidence type="ECO:0000313" key="2">
    <source>
        <dbReference type="EMBL" id="QQL49090.1"/>
    </source>
</evidence>
<sequence length="227" mass="25273">MKKIIYTTLFLLGILARFEAKAQYVMIQDAAGGNVVSTNGYVDVQGSMFLYPEWHSGTITVANGKVYGNMNLKYDELNDKVYVKGPNNETILLNEHITGFTVNYVDGNAGALAKTFKSGFSNIPNTTAESYLEVLAEGKVELLKRVNKYIQTNKEYNSATSTKEFLENQKYYLIKGGTVIAIKKDRKSIASALPAFAAQIETYSKENSLNFKQDPDLARLISYLNTL</sequence>
<accession>A0A6I4I7Q7</accession>
<dbReference type="KEGG" id="mgik:GO620_013015"/>
<feature type="chain" id="PRO_5035309586" description="WG repeat protein" evidence="1">
    <location>
        <begin position="23"/>
        <end position="227"/>
    </location>
</feature>
<keyword evidence="3" id="KW-1185">Reference proteome</keyword>
<keyword evidence="1" id="KW-0732">Signal</keyword>
<organism evidence="2 3">
    <name type="scientific">Mucilaginibacter ginkgonis</name>
    <dbReference type="NCBI Taxonomy" id="2682091"/>
    <lineage>
        <taxon>Bacteria</taxon>
        <taxon>Pseudomonadati</taxon>
        <taxon>Bacteroidota</taxon>
        <taxon>Sphingobacteriia</taxon>
        <taxon>Sphingobacteriales</taxon>
        <taxon>Sphingobacteriaceae</taxon>
        <taxon>Mucilaginibacter</taxon>
    </lineage>
</organism>
<evidence type="ECO:0008006" key="4">
    <source>
        <dbReference type="Google" id="ProtNLM"/>
    </source>
</evidence>
<protein>
    <recommendedName>
        <fullName evidence="4">WG repeat protein</fullName>
    </recommendedName>
</protein>
<dbReference type="RefSeq" id="WP_157526952.1">
    <property type="nucleotide sequence ID" value="NZ_CP066775.1"/>
</dbReference>
<gene>
    <name evidence="2" type="ORF">GO620_013015</name>
</gene>
<evidence type="ECO:0000256" key="1">
    <source>
        <dbReference type="SAM" id="SignalP"/>
    </source>
</evidence>
<dbReference type="Proteomes" id="UP000429232">
    <property type="component" value="Chromosome"/>
</dbReference>
<dbReference type="AlphaFoldDB" id="A0A6I4I7Q7"/>
<reference evidence="2 3" key="1">
    <citation type="submission" date="2020-12" db="EMBL/GenBank/DDBJ databases">
        <title>HMF7856_wgs.fasta genome submission.</title>
        <authorList>
            <person name="Kang H."/>
            <person name="Kim H."/>
            <person name="Joh K."/>
        </authorList>
    </citation>
    <scope>NUCLEOTIDE SEQUENCE [LARGE SCALE GENOMIC DNA]</scope>
    <source>
        <strain evidence="2 3">HMF7856</strain>
    </source>
</reference>
<feature type="signal peptide" evidence="1">
    <location>
        <begin position="1"/>
        <end position="22"/>
    </location>
</feature>
<name>A0A6I4I7Q7_9SPHI</name>
<proteinExistence type="predicted"/>